<dbReference type="OrthoDB" id="2468144at2759"/>
<keyword evidence="3" id="KW-1185">Reference proteome</keyword>
<evidence type="ECO:0000256" key="1">
    <source>
        <dbReference type="SAM" id="MobiDB-lite"/>
    </source>
</evidence>
<evidence type="ECO:0000313" key="3">
    <source>
        <dbReference type="Proteomes" id="UP000789739"/>
    </source>
</evidence>
<reference evidence="2" key="1">
    <citation type="submission" date="2021-06" db="EMBL/GenBank/DDBJ databases">
        <authorList>
            <person name="Kallberg Y."/>
            <person name="Tangrot J."/>
            <person name="Rosling A."/>
        </authorList>
    </citation>
    <scope>NUCLEOTIDE SEQUENCE</scope>
    <source>
        <strain evidence="2">BR232B</strain>
    </source>
</reference>
<feature type="region of interest" description="Disordered" evidence="1">
    <location>
        <begin position="1"/>
        <end position="48"/>
    </location>
</feature>
<sequence length="149" mass="17196">MNSTNKRKEAVTSKEKPVTKKKFSQGRKRWNKRLKLEHKQNDQESEDNDVFPITETNIVFNSLKVAQYFGNAPYPICYPGLSNLDKVYNLEKEWTSVPISSWDRVSTKENKILVDISSRDILIEALIREARSGDTDYLGLTEIPPDFLS</sequence>
<organism evidence="2 3">
    <name type="scientific">Paraglomus brasilianum</name>
    <dbReference type="NCBI Taxonomy" id="144538"/>
    <lineage>
        <taxon>Eukaryota</taxon>
        <taxon>Fungi</taxon>
        <taxon>Fungi incertae sedis</taxon>
        <taxon>Mucoromycota</taxon>
        <taxon>Glomeromycotina</taxon>
        <taxon>Glomeromycetes</taxon>
        <taxon>Paraglomerales</taxon>
        <taxon>Paraglomeraceae</taxon>
        <taxon>Paraglomus</taxon>
    </lineage>
</organism>
<feature type="non-terminal residue" evidence="2">
    <location>
        <position position="149"/>
    </location>
</feature>
<feature type="compositionally biased region" description="Basic and acidic residues" evidence="1">
    <location>
        <begin position="1"/>
        <end position="18"/>
    </location>
</feature>
<comment type="caution">
    <text evidence="2">The sequence shown here is derived from an EMBL/GenBank/DDBJ whole genome shotgun (WGS) entry which is preliminary data.</text>
</comment>
<dbReference type="AlphaFoldDB" id="A0A9N9HBU4"/>
<dbReference type="EMBL" id="CAJVPI010005212">
    <property type="protein sequence ID" value="CAG8672570.1"/>
    <property type="molecule type" value="Genomic_DNA"/>
</dbReference>
<protein>
    <submittedName>
        <fullName evidence="2">1826_t:CDS:1</fullName>
    </submittedName>
</protein>
<feature type="compositionally biased region" description="Basic residues" evidence="1">
    <location>
        <begin position="19"/>
        <end position="36"/>
    </location>
</feature>
<accession>A0A9N9HBU4</accession>
<dbReference type="Proteomes" id="UP000789739">
    <property type="component" value="Unassembled WGS sequence"/>
</dbReference>
<name>A0A9N9HBU4_9GLOM</name>
<proteinExistence type="predicted"/>
<evidence type="ECO:0000313" key="2">
    <source>
        <dbReference type="EMBL" id="CAG8672570.1"/>
    </source>
</evidence>
<gene>
    <name evidence="2" type="ORF">PBRASI_LOCUS11381</name>
</gene>